<dbReference type="Pfam" id="PF00149">
    <property type="entry name" value="Metallophos"/>
    <property type="match status" value="1"/>
</dbReference>
<evidence type="ECO:0000256" key="2">
    <source>
        <dbReference type="ARBA" id="ARBA00022801"/>
    </source>
</evidence>
<dbReference type="EMBL" id="CAFBMG010000081">
    <property type="protein sequence ID" value="CAB4905529.1"/>
    <property type="molecule type" value="Genomic_DNA"/>
</dbReference>
<evidence type="ECO:0000256" key="3">
    <source>
        <dbReference type="ARBA" id="ARBA00023004"/>
    </source>
</evidence>
<proteinExistence type="inferred from homology"/>
<dbReference type="InterPro" id="IPR004843">
    <property type="entry name" value="Calcineurin-like_PHP"/>
</dbReference>
<keyword evidence="3" id="KW-0408">Iron</keyword>
<keyword evidence="1" id="KW-0479">Metal-binding</keyword>
<dbReference type="SUPFAM" id="SSF56300">
    <property type="entry name" value="Metallo-dependent phosphatases"/>
    <property type="match status" value="1"/>
</dbReference>
<dbReference type="EMBL" id="CAEZYU010000133">
    <property type="protein sequence ID" value="CAB4758648.1"/>
    <property type="molecule type" value="Genomic_DNA"/>
</dbReference>
<evidence type="ECO:0000313" key="7">
    <source>
        <dbReference type="EMBL" id="CAB4905529.1"/>
    </source>
</evidence>
<feature type="domain" description="Calcineurin-like phosphoesterase" evidence="5">
    <location>
        <begin position="63"/>
        <end position="261"/>
    </location>
</feature>
<evidence type="ECO:0000313" key="6">
    <source>
        <dbReference type="EMBL" id="CAB4758648.1"/>
    </source>
</evidence>
<evidence type="ECO:0000259" key="5">
    <source>
        <dbReference type="Pfam" id="PF00149"/>
    </source>
</evidence>
<dbReference type="AlphaFoldDB" id="A0A6J6UHW5"/>
<accession>A0A6J6UHW5</accession>
<dbReference type="GO" id="GO:0046872">
    <property type="term" value="F:metal ion binding"/>
    <property type="evidence" value="ECO:0007669"/>
    <property type="project" value="UniProtKB-KW"/>
</dbReference>
<sequence>MTDHQDLPSELSTVANDEVVIHSGNSVKQYLGLQANTEYSFDGHDLRTLPQPGELLSTFSSVNDLHFGELEAGKIGGVDEWPACSVEPGEEPYPELMNRGAVQEMAERDPRLVVVKGDLTSEARDEEYQRFLEVYQGAFGDRMVHVRGNHESYHRAPFAKDSFQEWDLPGVTIALIDTSVEEDPRGALDAERLDWLDELGQRADRPVMVFGHHPVWEHAHQPEGKDTQSYFCLSPDSTEQLRQTFVRRPNLVGYFAGHTHRNRKLHLPGTGNRPFAELASVKEYPGAWAEYRVFDGGILQIHRRISTPEALIWSNTTRSMYAGLFMAEAFGEQISDRCFMIDVPK</sequence>
<protein>
    <submittedName>
        <fullName evidence="6">Unannotated protein</fullName>
    </submittedName>
</protein>
<keyword evidence="2" id="KW-0378">Hydrolase</keyword>
<dbReference type="GO" id="GO:0016787">
    <property type="term" value="F:hydrolase activity"/>
    <property type="evidence" value="ECO:0007669"/>
    <property type="project" value="UniProtKB-KW"/>
</dbReference>
<evidence type="ECO:0000256" key="4">
    <source>
        <dbReference type="ARBA" id="ARBA00025742"/>
    </source>
</evidence>
<gene>
    <name evidence="6" type="ORF">UFOPK2766_02078</name>
    <name evidence="7" type="ORF">UFOPK3519_01077</name>
</gene>
<dbReference type="PANTHER" id="PTHR42988:SF2">
    <property type="entry name" value="CYCLIC NUCLEOTIDE PHOSPHODIESTERASE CBUA0032-RELATED"/>
    <property type="match status" value="1"/>
</dbReference>
<dbReference type="Gene3D" id="3.60.21.10">
    <property type="match status" value="1"/>
</dbReference>
<name>A0A6J6UHW5_9ZZZZ</name>
<dbReference type="PANTHER" id="PTHR42988">
    <property type="entry name" value="PHOSPHOHYDROLASE"/>
    <property type="match status" value="1"/>
</dbReference>
<organism evidence="6">
    <name type="scientific">freshwater metagenome</name>
    <dbReference type="NCBI Taxonomy" id="449393"/>
    <lineage>
        <taxon>unclassified sequences</taxon>
        <taxon>metagenomes</taxon>
        <taxon>ecological metagenomes</taxon>
    </lineage>
</organism>
<dbReference type="InterPro" id="IPR050884">
    <property type="entry name" value="CNP_phosphodiesterase-III"/>
</dbReference>
<evidence type="ECO:0000256" key="1">
    <source>
        <dbReference type="ARBA" id="ARBA00022723"/>
    </source>
</evidence>
<dbReference type="InterPro" id="IPR029052">
    <property type="entry name" value="Metallo-depent_PP-like"/>
</dbReference>
<reference evidence="6" key="1">
    <citation type="submission" date="2020-05" db="EMBL/GenBank/DDBJ databases">
        <authorList>
            <person name="Chiriac C."/>
            <person name="Salcher M."/>
            <person name="Ghai R."/>
            <person name="Kavagutti S V."/>
        </authorList>
    </citation>
    <scope>NUCLEOTIDE SEQUENCE</scope>
</reference>
<comment type="similarity">
    <text evidence="4">Belongs to the cyclic nucleotide phosphodiesterase class-III family.</text>
</comment>